<comment type="caution">
    <text evidence="1">The sequence shown here is derived from an EMBL/GenBank/DDBJ whole genome shotgun (WGS) entry which is preliminary data.</text>
</comment>
<keyword evidence="2" id="KW-1185">Reference proteome</keyword>
<proteinExistence type="predicted"/>
<name>A0AAD3NLW9_LATJO</name>
<protein>
    <submittedName>
        <fullName evidence="1">Transcription factor HES-5</fullName>
    </submittedName>
</protein>
<dbReference type="Proteomes" id="UP001279410">
    <property type="component" value="Unassembled WGS sequence"/>
</dbReference>
<accession>A0AAD3NLW9</accession>
<gene>
    <name evidence="1" type="ORF">AKAME5_002676700</name>
</gene>
<evidence type="ECO:0000313" key="1">
    <source>
        <dbReference type="EMBL" id="GLD75433.1"/>
    </source>
</evidence>
<dbReference type="EMBL" id="BRZM01002963">
    <property type="protein sequence ID" value="GLD75433.1"/>
    <property type="molecule type" value="Genomic_DNA"/>
</dbReference>
<organism evidence="1 2">
    <name type="scientific">Lates japonicus</name>
    <name type="common">Japanese lates</name>
    <dbReference type="NCBI Taxonomy" id="270547"/>
    <lineage>
        <taxon>Eukaryota</taxon>
        <taxon>Metazoa</taxon>
        <taxon>Chordata</taxon>
        <taxon>Craniata</taxon>
        <taxon>Vertebrata</taxon>
        <taxon>Euteleostomi</taxon>
        <taxon>Actinopterygii</taxon>
        <taxon>Neopterygii</taxon>
        <taxon>Teleostei</taxon>
        <taxon>Neoteleostei</taxon>
        <taxon>Acanthomorphata</taxon>
        <taxon>Carangaria</taxon>
        <taxon>Carangaria incertae sedis</taxon>
        <taxon>Centropomidae</taxon>
        <taxon>Lates</taxon>
    </lineage>
</organism>
<evidence type="ECO:0000313" key="2">
    <source>
        <dbReference type="Proteomes" id="UP001279410"/>
    </source>
</evidence>
<reference evidence="1" key="1">
    <citation type="submission" date="2022-08" db="EMBL/GenBank/DDBJ databases">
        <title>Genome sequencing of akame (Lates japonicus).</title>
        <authorList>
            <person name="Hashiguchi Y."/>
            <person name="Takahashi H."/>
        </authorList>
    </citation>
    <scope>NUCLEOTIDE SEQUENCE</scope>
    <source>
        <strain evidence="1">Kochi</strain>
    </source>
</reference>
<sequence>MRQQCFPLGHHFPISTQAPRVILPATPTPSLNLPSTQGSFSYTLFLHLLPETPHLSPRLNTSLSMWQPAFLKPLQHSLIGPWTVRNSNKPRPRLRKPMVEKLRGVTHQHQHRTINPCWVGFLRQQPDSKAEKADILEMACPI</sequence>
<dbReference type="AlphaFoldDB" id="A0AAD3NLW9"/>